<evidence type="ECO:0000313" key="4">
    <source>
        <dbReference type="WBParaSite" id="PDA_v2.g10508.t1"/>
    </source>
</evidence>
<proteinExistence type="predicted"/>
<feature type="region of interest" description="Disordered" evidence="1">
    <location>
        <begin position="547"/>
        <end position="595"/>
    </location>
</feature>
<dbReference type="AlphaFoldDB" id="A0A914P031"/>
<evidence type="ECO:0000256" key="1">
    <source>
        <dbReference type="SAM" id="MobiDB-lite"/>
    </source>
</evidence>
<protein>
    <submittedName>
        <fullName evidence="4">Uncharacterized protein</fullName>
    </submittedName>
</protein>
<feature type="compositionally biased region" description="Basic and acidic residues" evidence="1">
    <location>
        <begin position="564"/>
        <end position="573"/>
    </location>
</feature>
<reference evidence="4" key="1">
    <citation type="submission" date="2022-11" db="UniProtKB">
        <authorList>
            <consortium name="WormBaseParasite"/>
        </authorList>
    </citation>
    <scope>IDENTIFICATION</scope>
</reference>
<feature type="compositionally biased region" description="Polar residues" evidence="1">
    <location>
        <begin position="547"/>
        <end position="563"/>
    </location>
</feature>
<organism evidence="3 4">
    <name type="scientific">Panagrolaimus davidi</name>
    <dbReference type="NCBI Taxonomy" id="227884"/>
    <lineage>
        <taxon>Eukaryota</taxon>
        <taxon>Metazoa</taxon>
        <taxon>Ecdysozoa</taxon>
        <taxon>Nematoda</taxon>
        <taxon>Chromadorea</taxon>
        <taxon>Rhabditida</taxon>
        <taxon>Tylenchina</taxon>
        <taxon>Panagrolaimomorpha</taxon>
        <taxon>Panagrolaimoidea</taxon>
        <taxon>Panagrolaimidae</taxon>
        <taxon>Panagrolaimus</taxon>
    </lineage>
</organism>
<feature type="signal peptide" evidence="2">
    <location>
        <begin position="1"/>
        <end position="19"/>
    </location>
</feature>
<name>A0A914P031_9BILA</name>
<feature type="compositionally biased region" description="Basic and acidic residues" evidence="1">
    <location>
        <begin position="580"/>
        <end position="595"/>
    </location>
</feature>
<evidence type="ECO:0000256" key="2">
    <source>
        <dbReference type="SAM" id="SignalP"/>
    </source>
</evidence>
<feature type="compositionally biased region" description="Pro residues" evidence="1">
    <location>
        <begin position="210"/>
        <end position="219"/>
    </location>
</feature>
<evidence type="ECO:0000313" key="3">
    <source>
        <dbReference type="Proteomes" id="UP000887578"/>
    </source>
</evidence>
<dbReference type="WBParaSite" id="PDA_v2.g10508.t1">
    <property type="protein sequence ID" value="PDA_v2.g10508.t1"/>
    <property type="gene ID" value="PDA_v2.g10508"/>
</dbReference>
<keyword evidence="3" id="KW-1185">Reference proteome</keyword>
<accession>A0A914P031</accession>
<feature type="region of interest" description="Disordered" evidence="1">
    <location>
        <begin position="203"/>
        <end position="222"/>
    </location>
</feature>
<sequence>MKSLFAVGIFLCLTTFVVGHIWHPGQNSPPQPEEPHRVIEEETFFRQRPHIRHPFGRFGPYLLESPQKAQERKLQKIAEEVSDWLLQKPKHLFEPENQLPQSSNNYHFNIVQNFFLDKPVNQIPPKNPVFGQCHSNKDCKKRFHHCSYKGFCELKLHIPDCYVDRDCERKLSKHYQIFLLPVYCNKGHCVIGHRKPVSPIPTLPATVKPQPQPTLPPLPSTTKKPKHCKIDYDCNYHGLSKVYFKPKYCKRGVCVLGKRPNPTTKKPKQCKTYLDCKVDTGILKILVYGYCDNGICKPGSRPTIATVPTTPTTQVETTKSHQKFCRKDLDCVPYGRHPSFFPHFYCDHGICKQGILPAIATQNPHSKHCKEDFECNPLQKMYLPLTLRQYCDHGICKHGVRPAVATSMPIEPTTTELIPTTESAAPQTCKKDQDCIKQIGFQHKTLVSVYCNKGYCALKPQENDAITTESTETSTAVQYLPPTCNVDEDCSLPFNPSILNPSFPVNHRPVYCDIGKCKFGSRELKVKVTTDQKEILSDVSQASTAEIETITRSSSENYSIDETSPTKDFDPHMKPHSPPKKVESEIPDRNKLPHP</sequence>
<keyword evidence="2" id="KW-0732">Signal</keyword>
<feature type="chain" id="PRO_5037915474" evidence="2">
    <location>
        <begin position="20"/>
        <end position="595"/>
    </location>
</feature>
<dbReference type="Proteomes" id="UP000887578">
    <property type="component" value="Unplaced"/>
</dbReference>